<proteinExistence type="predicted"/>
<sequence>MILKRNIFLVVFIILLSSVSVFASDFSGTLTYSGEYNFANNKLNNSLNLDLNYIHSFTDEVFVEGDLVIKYSDNSSTNPF</sequence>
<comment type="caution">
    <text evidence="1">The sequence shown here is derived from an EMBL/GenBank/DDBJ whole genome shotgun (WGS) entry which is preliminary data.</text>
</comment>
<dbReference type="AlphaFoldDB" id="X1SN73"/>
<protein>
    <submittedName>
        <fullName evidence="1">Uncharacterized protein</fullName>
    </submittedName>
</protein>
<organism evidence="1">
    <name type="scientific">marine sediment metagenome</name>
    <dbReference type="NCBI Taxonomy" id="412755"/>
    <lineage>
        <taxon>unclassified sequences</taxon>
        <taxon>metagenomes</taxon>
        <taxon>ecological metagenomes</taxon>
    </lineage>
</organism>
<reference evidence="1" key="1">
    <citation type="journal article" date="2014" name="Front. Microbiol.">
        <title>High frequency of phylogenetically diverse reductive dehalogenase-homologous genes in deep subseafloor sedimentary metagenomes.</title>
        <authorList>
            <person name="Kawai M."/>
            <person name="Futagami T."/>
            <person name="Toyoda A."/>
            <person name="Takaki Y."/>
            <person name="Nishi S."/>
            <person name="Hori S."/>
            <person name="Arai W."/>
            <person name="Tsubouchi T."/>
            <person name="Morono Y."/>
            <person name="Uchiyama I."/>
            <person name="Ito T."/>
            <person name="Fujiyama A."/>
            <person name="Inagaki F."/>
            <person name="Takami H."/>
        </authorList>
    </citation>
    <scope>NUCLEOTIDE SEQUENCE</scope>
    <source>
        <strain evidence="1">Expedition CK06-06</strain>
    </source>
</reference>
<name>X1SN73_9ZZZZ</name>
<feature type="non-terminal residue" evidence="1">
    <location>
        <position position="80"/>
    </location>
</feature>
<dbReference type="EMBL" id="BARW01003623">
    <property type="protein sequence ID" value="GAI69264.1"/>
    <property type="molecule type" value="Genomic_DNA"/>
</dbReference>
<accession>X1SN73</accession>
<evidence type="ECO:0000313" key="1">
    <source>
        <dbReference type="EMBL" id="GAI69264.1"/>
    </source>
</evidence>
<gene>
    <name evidence="1" type="ORF">S12H4_09083</name>
</gene>